<evidence type="ECO:0000313" key="3">
    <source>
        <dbReference type="Proteomes" id="UP000815325"/>
    </source>
</evidence>
<feature type="coiled-coil region" evidence="1">
    <location>
        <begin position="152"/>
        <end position="186"/>
    </location>
</feature>
<reference evidence="2" key="1">
    <citation type="submission" date="2017-08" db="EMBL/GenBank/DDBJ databases">
        <authorList>
            <person name="Polle J.E."/>
            <person name="Barry K."/>
            <person name="Cushman J."/>
            <person name="Schmutz J."/>
            <person name="Tran D."/>
            <person name="Hathwaick L.T."/>
            <person name="Yim W.C."/>
            <person name="Jenkins J."/>
            <person name="Mckie-Krisberg Z.M."/>
            <person name="Prochnik S."/>
            <person name="Lindquist E."/>
            <person name="Dockter R.B."/>
            <person name="Adam C."/>
            <person name="Molina H."/>
            <person name="Bunkerborg J."/>
            <person name="Jin E."/>
            <person name="Buchheim M."/>
            <person name="Magnuson J."/>
        </authorList>
    </citation>
    <scope>NUCLEOTIDE SEQUENCE</scope>
    <source>
        <strain evidence="2">CCAP 19/18</strain>
    </source>
</reference>
<proteinExistence type="predicted"/>
<dbReference type="Proteomes" id="UP000815325">
    <property type="component" value="Unassembled WGS sequence"/>
</dbReference>
<keyword evidence="1" id="KW-0175">Coiled coil</keyword>
<comment type="caution">
    <text evidence="2">The sequence shown here is derived from an EMBL/GenBank/DDBJ whole genome shotgun (WGS) entry which is preliminary data.</text>
</comment>
<dbReference type="EMBL" id="MU069551">
    <property type="protein sequence ID" value="KAF5839208.1"/>
    <property type="molecule type" value="Genomic_DNA"/>
</dbReference>
<name>A0ABQ7GX72_DUNSA</name>
<keyword evidence="3" id="KW-1185">Reference proteome</keyword>
<evidence type="ECO:0000313" key="2">
    <source>
        <dbReference type="EMBL" id="KAF5839208.1"/>
    </source>
</evidence>
<sequence>MDVEKREQDLAKLSVLTPGVTSSLQDFCSLALESLKSYKPEIKQLEHKNSIVVRDVNEHKAFTRQALDAQDASRTKLEYRTAAMEERLNKFEALVSVLPVWKEDLVLRIEAVGKENKSRTEQLAQRQQNIEDMHHQHVSLTRERIDSLSDVMRTLAIARQAHSERMEALERKVHSFEEATSRKLEELEIASKRHDVGILSNARKLTELGVGLSVVRVDVESLRDRITQAEGDIQANRSDFQVMHDRQNLFHKGLMAMERQIKEQEMAIEVQNERILKFETDTRIPELEKVSQDYLNFKGQVGVFISKSDNLFEKLDDRMGKMDQKIEQGPPGLWKLTAQSTEHEVGSPSLHSQCAPPKLLHSRLHCTPTAHSLSTFCECTSFTPFVGPGPLLQQSVVLMEEQ</sequence>
<organism evidence="2 3">
    <name type="scientific">Dunaliella salina</name>
    <name type="common">Green alga</name>
    <name type="synonym">Protococcus salinus</name>
    <dbReference type="NCBI Taxonomy" id="3046"/>
    <lineage>
        <taxon>Eukaryota</taxon>
        <taxon>Viridiplantae</taxon>
        <taxon>Chlorophyta</taxon>
        <taxon>core chlorophytes</taxon>
        <taxon>Chlorophyceae</taxon>
        <taxon>CS clade</taxon>
        <taxon>Chlamydomonadales</taxon>
        <taxon>Dunaliellaceae</taxon>
        <taxon>Dunaliella</taxon>
    </lineage>
</organism>
<gene>
    <name evidence="2" type="ORF">DUNSADRAFT_1344</name>
</gene>
<evidence type="ECO:0000256" key="1">
    <source>
        <dbReference type="SAM" id="Coils"/>
    </source>
</evidence>
<protein>
    <submittedName>
        <fullName evidence="2">Uncharacterized protein</fullName>
    </submittedName>
</protein>
<accession>A0ABQ7GX72</accession>
<feature type="coiled-coil region" evidence="1">
    <location>
        <begin position="219"/>
        <end position="274"/>
    </location>
</feature>